<comment type="similarity">
    <text evidence="1">Belongs to the tannase family.</text>
</comment>
<keyword evidence="9" id="KW-1185">Reference proteome</keyword>
<keyword evidence="7" id="KW-1015">Disulfide bond</keyword>
<evidence type="ECO:0000256" key="1">
    <source>
        <dbReference type="ARBA" id="ARBA00006249"/>
    </source>
</evidence>
<organism evidence="8 9">
    <name type="scientific">Hydrogenophaga luteola</name>
    <dbReference type="NCBI Taxonomy" id="1591122"/>
    <lineage>
        <taxon>Bacteria</taxon>
        <taxon>Pseudomonadati</taxon>
        <taxon>Pseudomonadota</taxon>
        <taxon>Betaproteobacteria</taxon>
        <taxon>Burkholderiales</taxon>
        <taxon>Comamonadaceae</taxon>
        <taxon>Hydrogenophaga</taxon>
    </lineage>
</organism>
<evidence type="ECO:0000256" key="5">
    <source>
        <dbReference type="ARBA" id="ARBA00022801"/>
    </source>
</evidence>
<evidence type="ECO:0000256" key="3">
    <source>
        <dbReference type="ARBA" id="ARBA00022723"/>
    </source>
</evidence>
<keyword evidence="5 8" id="KW-0378">Hydrolase</keyword>
<evidence type="ECO:0000313" key="8">
    <source>
        <dbReference type="EMBL" id="MFC3684279.1"/>
    </source>
</evidence>
<dbReference type="EMBL" id="JBHRXX010000005">
    <property type="protein sequence ID" value="MFC3684279.1"/>
    <property type="molecule type" value="Genomic_DNA"/>
</dbReference>
<gene>
    <name evidence="8" type="ORF">ACFOPI_11800</name>
</gene>
<evidence type="ECO:0000256" key="2">
    <source>
        <dbReference type="ARBA" id="ARBA00022487"/>
    </source>
</evidence>
<sequence length="560" mass="59784">MKHSFSITPVAPQGRRVLTLTSLLLGGLLLAACGGSDAAPPPASRPLAQACASYVPSKLPVNARFERTELRKAQTVNESHYGTGEAITLPRACIVRGTIVSGPGSTIHWAVELPEGKDWNGKTMTLGGGGFDGFIPTDDPWHVKYVQTDAALPFVRISSDSGHQTEDFSWGTDPVALQNHAQEANHLVLQVGTHIATQFYGKAPTRRYMVGHSNGGRSGLIAADRYPNDYDGVLAMSPAISQQAHQVNMGDFNRWIYGRNADGSVNAAVPAQANWISPAKSALYARAEIAACDTLDGLADGIIGNVEACTYVPTDLKCADDVAGIQDDSCLTSGQIEAIRLNYADKSVPLPLANGMTGYERYGRGGAATGDWQVYAFGFEYDGDFLRKGFSYIAPTSVIQALTGSETADSMNHDPLSMSAKWQELSRTMEPSTDLGRFAQRGKLLVWYGLADTCVSVYRTASYLDQVRQSSGSAKFDRFARFVTSPGVGHDLTGPGAAKADLITALVAWVEKGIAPDHLVATGTSEAGTFERPLCPYPSFPKYKGSGDTNKASSFTCSVS</sequence>
<keyword evidence="2" id="KW-0719">Serine esterase</keyword>
<keyword evidence="3" id="KW-0479">Metal-binding</keyword>
<dbReference type="InterPro" id="IPR011118">
    <property type="entry name" value="Tannase/feruloyl_esterase"/>
</dbReference>
<dbReference type="GO" id="GO:0016787">
    <property type="term" value="F:hydrolase activity"/>
    <property type="evidence" value="ECO:0007669"/>
    <property type="project" value="UniProtKB-KW"/>
</dbReference>
<keyword evidence="6" id="KW-0106">Calcium</keyword>
<dbReference type="Pfam" id="PF07519">
    <property type="entry name" value="Tannase"/>
    <property type="match status" value="1"/>
</dbReference>
<reference evidence="9" key="1">
    <citation type="journal article" date="2019" name="Int. J. Syst. Evol. Microbiol.">
        <title>The Global Catalogue of Microorganisms (GCM) 10K type strain sequencing project: providing services to taxonomists for standard genome sequencing and annotation.</title>
        <authorList>
            <consortium name="The Broad Institute Genomics Platform"/>
            <consortium name="The Broad Institute Genome Sequencing Center for Infectious Disease"/>
            <person name="Wu L."/>
            <person name="Ma J."/>
        </authorList>
    </citation>
    <scope>NUCLEOTIDE SEQUENCE [LARGE SCALE GENOMIC DNA]</scope>
    <source>
        <strain evidence="9">KCTC 42501</strain>
    </source>
</reference>
<evidence type="ECO:0000256" key="6">
    <source>
        <dbReference type="ARBA" id="ARBA00022837"/>
    </source>
</evidence>
<keyword evidence="4" id="KW-0732">Signal</keyword>
<dbReference type="PANTHER" id="PTHR33938:SF15">
    <property type="entry name" value="FERULOYL ESTERASE B-RELATED"/>
    <property type="match status" value="1"/>
</dbReference>
<comment type="caution">
    <text evidence="8">The sequence shown here is derived from an EMBL/GenBank/DDBJ whole genome shotgun (WGS) entry which is preliminary data.</text>
</comment>
<evidence type="ECO:0000313" key="9">
    <source>
        <dbReference type="Proteomes" id="UP001595729"/>
    </source>
</evidence>
<dbReference type="PANTHER" id="PTHR33938">
    <property type="entry name" value="FERULOYL ESTERASE B-RELATED"/>
    <property type="match status" value="1"/>
</dbReference>
<evidence type="ECO:0000256" key="4">
    <source>
        <dbReference type="ARBA" id="ARBA00022729"/>
    </source>
</evidence>
<dbReference type="PROSITE" id="PS51257">
    <property type="entry name" value="PROKAR_LIPOPROTEIN"/>
    <property type="match status" value="1"/>
</dbReference>
<dbReference type="Gene3D" id="3.40.50.1820">
    <property type="entry name" value="alpha/beta hydrolase"/>
    <property type="match status" value="1"/>
</dbReference>
<protein>
    <submittedName>
        <fullName evidence="8">Tannase/feruloyl esterase family alpha/beta hydrolase</fullName>
    </submittedName>
</protein>
<accession>A0ABV7W363</accession>
<name>A0ABV7W363_9BURK</name>
<proteinExistence type="inferred from homology"/>
<dbReference type="Proteomes" id="UP001595729">
    <property type="component" value="Unassembled WGS sequence"/>
</dbReference>
<dbReference type="SUPFAM" id="SSF53474">
    <property type="entry name" value="alpha/beta-Hydrolases"/>
    <property type="match status" value="1"/>
</dbReference>
<dbReference type="RefSeq" id="WP_382174053.1">
    <property type="nucleotide sequence ID" value="NZ_JBHRXX010000005.1"/>
</dbReference>
<dbReference type="InterPro" id="IPR029058">
    <property type="entry name" value="AB_hydrolase_fold"/>
</dbReference>
<evidence type="ECO:0000256" key="7">
    <source>
        <dbReference type="ARBA" id="ARBA00023157"/>
    </source>
</evidence>